<keyword evidence="6" id="KW-1185">Reference proteome</keyword>
<dbReference type="PANTHER" id="PTHR46558">
    <property type="entry name" value="TRACRIPTIONAL REGULATORY PROTEIN-RELATED-RELATED"/>
    <property type="match status" value="1"/>
</dbReference>
<keyword evidence="3" id="KW-1133">Transmembrane helix</keyword>
<dbReference type="SMART" id="SM00530">
    <property type="entry name" value="HTH_XRE"/>
    <property type="match status" value="1"/>
</dbReference>
<proteinExistence type="predicted"/>
<feature type="region of interest" description="Disordered" evidence="2">
    <location>
        <begin position="71"/>
        <end position="114"/>
    </location>
</feature>
<dbReference type="EMBL" id="QZDT01000023">
    <property type="protein sequence ID" value="NBJ93722.1"/>
    <property type="molecule type" value="Genomic_DNA"/>
</dbReference>
<dbReference type="OrthoDB" id="9781544at2"/>
<evidence type="ECO:0000256" key="2">
    <source>
        <dbReference type="SAM" id="MobiDB-lite"/>
    </source>
</evidence>
<sequence>MNIEIANRLVNLRKSNNLSQEALAGKLGISRQAVSKWERAEASPDTDNLILLSRLYGVSLDELLKTEDEISIAGTEPSDEGQKDEEEKLSIQEDKGENSFEEAQKSYIEEDRDEENPSKLDEICHRIPMFWIVILAYFITGWVFGAWYVNWILFLVIPIWNSLLTAIKRKSAYYFAYPVLVTLIYLFLGLYCYAWHPGWMIYLTIPVYYSIAGRI</sequence>
<dbReference type="InterPro" id="IPR001387">
    <property type="entry name" value="Cro/C1-type_HTH"/>
</dbReference>
<dbReference type="PANTHER" id="PTHR46558:SF13">
    <property type="entry name" value="HTH-TYPE TRANSCRIPTIONAL REGULATOR IMMR"/>
    <property type="match status" value="1"/>
</dbReference>
<reference evidence="5" key="1">
    <citation type="submission" date="2018-09" db="EMBL/GenBank/DDBJ databases">
        <title>Murine metabolic-syndrome-specific gut microbial biobank.</title>
        <authorList>
            <person name="Liu C."/>
        </authorList>
    </citation>
    <scope>NUCLEOTIDE SEQUENCE</scope>
    <source>
        <strain evidence="5">D42-62</strain>
    </source>
</reference>
<organism evidence="5 6">
    <name type="scientific">Parablautia muri</name>
    <dbReference type="NCBI Taxonomy" id="2320879"/>
    <lineage>
        <taxon>Bacteria</taxon>
        <taxon>Bacillati</taxon>
        <taxon>Bacillota</taxon>
        <taxon>Clostridia</taxon>
        <taxon>Lachnospirales</taxon>
        <taxon>Lachnospiraceae</taxon>
        <taxon>Parablautia</taxon>
    </lineage>
</organism>
<keyword evidence="3" id="KW-0472">Membrane</keyword>
<keyword evidence="1" id="KW-0238">DNA-binding</keyword>
<dbReference type="Proteomes" id="UP001154420">
    <property type="component" value="Unassembled WGS sequence"/>
</dbReference>
<dbReference type="CDD" id="cd00093">
    <property type="entry name" value="HTH_XRE"/>
    <property type="match status" value="1"/>
</dbReference>
<accession>A0A9X5BHI3</accession>
<protein>
    <submittedName>
        <fullName evidence="5">Helix-turn-helix domain-containing protein</fullName>
    </submittedName>
</protein>
<dbReference type="RefSeq" id="WP_160560784.1">
    <property type="nucleotide sequence ID" value="NZ_QZDT01000023.1"/>
</dbReference>
<feature type="transmembrane region" description="Helical" evidence="3">
    <location>
        <begin position="174"/>
        <end position="196"/>
    </location>
</feature>
<evidence type="ECO:0000259" key="4">
    <source>
        <dbReference type="PROSITE" id="PS50943"/>
    </source>
</evidence>
<comment type="caution">
    <text evidence="5">The sequence shown here is derived from an EMBL/GenBank/DDBJ whole genome shotgun (WGS) entry which is preliminary data.</text>
</comment>
<dbReference type="Pfam" id="PF01381">
    <property type="entry name" value="HTH_3"/>
    <property type="match status" value="1"/>
</dbReference>
<evidence type="ECO:0000256" key="1">
    <source>
        <dbReference type="ARBA" id="ARBA00023125"/>
    </source>
</evidence>
<evidence type="ECO:0000313" key="5">
    <source>
        <dbReference type="EMBL" id="NBJ93722.1"/>
    </source>
</evidence>
<dbReference type="GO" id="GO:0003677">
    <property type="term" value="F:DNA binding"/>
    <property type="evidence" value="ECO:0007669"/>
    <property type="project" value="UniProtKB-KW"/>
</dbReference>
<dbReference type="Gene3D" id="1.10.260.40">
    <property type="entry name" value="lambda repressor-like DNA-binding domains"/>
    <property type="match status" value="1"/>
</dbReference>
<gene>
    <name evidence="5" type="ORF">D5281_14250</name>
</gene>
<dbReference type="AlphaFoldDB" id="A0A9X5BHI3"/>
<evidence type="ECO:0000313" key="6">
    <source>
        <dbReference type="Proteomes" id="UP001154420"/>
    </source>
</evidence>
<feature type="domain" description="HTH cro/C1-type" evidence="4">
    <location>
        <begin position="9"/>
        <end position="63"/>
    </location>
</feature>
<dbReference type="PROSITE" id="PS50943">
    <property type="entry name" value="HTH_CROC1"/>
    <property type="match status" value="1"/>
</dbReference>
<feature type="compositionally biased region" description="Basic and acidic residues" evidence="2">
    <location>
        <begin position="85"/>
        <end position="114"/>
    </location>
</feature>
<name>A0A9X5BHI3_9FIRM</name>
<dbReference type="InterPro" id="IPR010982">
    <property type="entry name" value="Lambda_DNA-bd_dom_sf"/>
</dbReference>
<evidence type="ECO:0000256" key="3">
    <source>
        <dbReference type="SAM" id="Phobius"/>
    </source>
</evidence>
<dbReference type="SUPFAM" id="SSF47413">
    <property type="entry name" value="lambda repressor-like DNA-binding domains"/>
    <property type="match status" value="1"/>
</dbReference>
<keyword evidence="3" id="KW-0812">Transmembrane</keyword>